<reference evidence="1 2" key="1">
    <citation type="submission" date="2019-10" db="EMBL/GenBank/DDBJ databases">
        <title>Description of Paenibacillus pedi sp. nov.</title>
        <authorList>
            <person name="Carlier A."/>
            <person name="Qi S."/>
        </authorList>
    </citation>
    <scope>NUCLEOTIDE SEQUENCE [LARGE SCALE GENOMIC DNA]</scope>
    <source>
        <strain evidence="1 2">LMG 31457</strain>
    </source>
</reference>
<dbReference type="RefSeq" id="WP_171684561.1">
    <property type="nucleotide sequence ID" value="NZ_WHNZ01000039.1"/>
</dbReference>
<evidence type="ECO:0000313" key="2">
    <source>
        <dbReference type="Proteomes" id="UP000618579"/>
    </source>
</evidence>
<proteinExistence type="predicted"/>
<gene>
    <name evidence="1" type="ORF">GC097_17160</name>
</gene>
<dbReference type="Proteomes" id="UP000618579">
    <property type="component" value="Unassembled WGS sequence"/>
</dbReference>
<sequence length="139" mass="15555">MMVPECKITRIECYRFDDELSDKLLPGHNRGCHCGMITLSTSLGTCGLGDYAIPCGNLKGDFVQWAAVFQKLKGLSLEDGLHYVYLKKEAWGAVRTHMMESALLDLSVKLGHVSAGIREPDFLSDRSYVFDHSEAYICF</sequence>
<dbReference type="EMBL" id="WHNZ01000039">
    <property type="protein sequence ID" value="NOV01748.1"/>
    <property type="molecule type" value="Genomic_DNA"/>
</dbReference>
<comment type="caution">
    <text evidence="1">The sequence shown here is derived from an EMBL/GenBank/DDBJ whole genome shotgun (WGS) entry which is preliminary data.</text>
</comment>
<keyword evidence="2" id="KW-1185">Reference proteome</keyword>
<organism evidence="1 2">
    <name type="scientific">Paenibacillus planticolens</name>
    <dbReference type="NCBI Taxonomy" id="2654976"/>
    <lineage>
        <taxon>Bacteria</taxon>
        <taxon>Bacillati</taxon>
        <taxon>Bacillota</taxon>
        <taxon>Bacilli</taxon>
        <taxon>Bacillales</taxon>
        <taxon>Paenibacillaceae</taxon>
        <taxon>Paenibacillus</taxon>
    </lineage>
</organism>
<name>A0ABX1ZQ16_9BACL</name>
<accession>A0ABX1ZQ16</accession>
<protein>
    <submittedName>
        <fullName evidence="1">Uncharacterized protein</fullName>
    </submittedName>
</protein>
<evidence type="ECO:0000313" key="1">
    <source>
        <dbReference type="EMBL" id="NOV01748.1"/>
    </source>
</evidence>